<evidence type="ECO:0000313" key="1">
    <source>
        <dbReference type="EMBL" id="KAF6227306.1"/>
    </source>
</evidence>
<evidence type="ECO:0000313" key="2">
    <source>
        <dbReference type="Proteomes" id="UP000593566"/>
    </source>
</evidence>
<dbReference type="GeneID" id="59337144"/>
<dbReference type="AlphaFoldDB" id="A0A8H6CQ64"/>
<keyword evidence="2" id="KW-1185">Reference proteome</keyword>
<dbReference type="Proteomes" id="UP000593566">
    <property type="component" value="Unassembled WGS sequence"/>
</dbReference>
<gene>
    <name evidence="1" type="ORF">HO133_008749</name>
</gene>
<dbReference type="Gene3D" id="2.20.25.10">
    <property type="match status" value="1"/>
</dbReference>
<dbReference type="RefSeq" id="XP_037155614.1">
    <property type="nucleotide sequence ID" value="XM_037299613.1"/>
</dbReference>
<reference evidence="1 2" key="1">
    <citation type="journal article" date="2020" name="Genomics">
        <title>Complete, high-quality genomes from long-read metagenomic sequencing of two wolf lichen thalli reveals enigmatic genome architecture.</title>
        <authorList>
            <person name="McKenzie S.K."/>
            <person name="Walston R.F."/>
            <person name="Allen J.L."/>
        </authorList>
    </citation>
    <scope>NUCLEOTIDE SEQUENCE [LARGE SCALE GENOMIC DNA]</scope>
    <source>
        <strain evidence="1">WasteWater1</strain>
    </source>
</reference>
<comment type="caution">
    <text evidence="1">The sequence shown here is derived from an EMBL/GenBank/DDBJ whole genome shotgun (WGS) entry which is preliminary data.</text>
</comment>
<proteinExistence type="predicted"/>
<protein>
    <submittedName>
        <fullName evidence="1">Uncharacterized protein</fullName>
    </submittedName>
</protein>
<name>A0A8H6CQ64_9LECA</name>
<dbReference type="EMBL" id="JACCJB010000005">
    <property type="protein sequence ID" value="KAF6227306.1"/>
    <property type="molecule type" value="Genomic_DNA"/>
</dbReference>
<sequence length="203" mass="22354">MIPRLKTPSQISNTDSEIGIKTAQIADTLWHQAVEAEDHAERLESVYRVGSLYSLVESVVSGALAALAGQTMGEEALYVTVMASEDLIDWEAFKITANELGFTTVPSEKPTISAPTTDLSTPDIVNTTSHTEASHDKVMRDLHTLLLETEVREVILSDRAWTIRRTFGESACLEKAADGTLKHARGYPKVRQLKKRGVLAEFE</sequence>
<organism evidence="1 2">
    <name type="scientific">Letharia lupina</name>
    <dbReference type="NCBI Taxonomy" id="560253"/>
    <lineage>
        <taxon>Eukaryota</taxon>
        <taxon>Fungi</taxon>
        <taxon>Dikarya</taxon>
        <taxon>Ascomycota</taxon>
        <taxon>Pezizomycotina</taxon>
        <taxon>Lecanoromycetes</taxon>
        <taxon>OSLEUM clade</taxon>
        <taxon>Lecanoromycetidae</taxon>
        <taxon>Lecanorales</taxon>
        <taxon>Lecanorineae</taxon>
        <taxon>Parmeliaceae</taxon>
        <taxon>Letharia</taxon>
    </lineage>
</organism>
<accession>A0A8H6CQ64</accession>